<dbReference type="PANTHER" id="PTHR46704">
    <property type="entry name" value="CXC DOMAIN-CONTAINING PROTEIN-RELATED"/>
    <property type="match status" value="1"/>
</dbReference>
<evidence type="ECO:0000313" key="1">
    <source>
        <dbReference type="EMBL" id="CAB3982081.1"/>
    </source>
</evidence>
<organism evidence="1 2">
    <name type="scientific">Paramuricea clavata</name>
    <name type="common">Red gorgonian</name>
    <name type="synonym">Violescent sea-whip</name>
    <dbReference type="NCBI Taxonomy" id="317549"/>
    <lineage>
        <taxon>Eukaryota</taxon>
        <taxon>Metazoa</taxon>
        <taxon>Cnidaria</taxon>
        <taxon>Anthozoa</taxon>
        <taxon>Octocorallia</taxon>
        <taxon>Malacalcyonacea</taxon>
        <taxon>Plexauridae</taxon>
        <taxon>Paramuricea</taxon>
    </lineage>
</organism>
<dbReference type="AlphaFoldDB" id="A0A7D9HDN4"/>
<protein>
    <submittedName>
        <fullName evidence="1">Uncharacterized protein</fullName>
    </submittedName>
</protein>
<dbReference type="Proteomes" id="UP001152795">
    <property type="component" value="Unassembled WGS sequence"/>
</dbReference>
<gene>
    <name evidence="1" type="ORF">PACLA_8A014618</name>
</gene>
<dbReference type="EMBL" id="CACRXK020000462">
    <property type="protein sequence ID" value="CAB3982081.1"/>
    <property type="molecule type" value="Genomic_DNA"/>
</dbReference>
<sequence length="213" mass="23744">MEEVLKYSLRPFSSSLATSEGDLVKTAKSKLLHKIEEDVPGACVVLSAVENKACILDAMAVLQTLTVIPATFGELAANLLTKVVNAAIFSKCKRVDFVGDRYPRQSIKNLERVRRAMRGVQVIRIFSEQQKVPRQWKKFMSSGSDTTSAFYGKGKVTALKIAKKKEEYANLFGVMGREIAPSAELKSGLYRFICHLYGFEECSDVNAVRYQAF</sequence>
<accession>A0A7D9HDN4</accession>
<comment type="caution">
    <text evidence="1">The sequence shown here is derived from an EMBL/GenBank/DDBJ whole genome shotgun (WGS) entry which is preliminary data.</text>
</comment>
<proteinExistence type="predicted"/>
<dbReference type="PANTHER" id="PTHR46704:SF9">
    <property type="entry name" value="BHLH DOMAIN-CONTAINING PROTEIN"/>
    <property type="match status" value="1"/>
</dbReference>
<reference evidence="1" key="1">
    <citation type="submission" date="2020-04" db="EMBL/GenBank/DDBJ databases">
        <authorList>
            <person name="Alioto T."/>
            <person name="Alioto T."/>
            <person name="Gomez Garrido J."/>
        </authorList>
    </citation>
    <scope>NUCLEOTIDE SEQUENCE</scope>
    <source>
        <strain evidence="1">A484AB</strain>
    </source>
</reference>
<dbReference type="OrthoDB" id="8060926at2759"/>
<keyword evidence="2" id="KW-1185">Reference proteome</keyword>
<name>A0A7D9HDN4_PARCT</name>
<evidence type="ECO:0000313" key="2">
    <source>
        <dbReference type="Proteomes" id="UP001152795"/>
    </source>
</evidence>